<organism evidence="1 2">
    <name type="scientific">Popillia japonica</name>
    <name type="common">Japanese beetle</name>
    <dbReference type="NCBI Taxonomy" id="7064"/>
    <lineage>
        <taxon>Eukaryota</taxon>
        <taxon>Metazoa</taxon>
        <taxon>Ecdysozoa</taxon>
        <taxon>Arthropoda</taxon>
        <taxon>Hexapoda</taxon>
        <taxon>Insecta</taxon>
        <taxon>Pterygota</taxon>
        <taxon>Neoptera</taxon>
        <taxon>Endopterygota</taxon>
        <taxon>Coleoptera</taxon>
        <taxon>Polyphaga</taxon>
        <taxon>Scarabaeiformia</taxon>
        <taxon>Scarabaeidae</taxon>
        <taxon>Rutelinae</taxon>
        <taxon>Popillia</taxon>
    </lineage>
</organism>
<keyword evidence="2" id="KW-1185">Reference proteome</keyword>
<evidence type="ECO:0000313" key="2">
    <source>
        <dbReference type="Proteomes" id="UP001458880"/>
    </source>
</evidence>
<dbReference type="AlphaFoldDB" id="A0AAW1LWN4"/>
<name>A0AAW1LWN4_POPJA</name>
<reference evidence="1 2" key="1">
    <citation type="journal article" date="2024" name="BMC Genomics">
        <title>De novo assembly and annotation of Popillia japonica's genome with initial clues to its potential as an invasive pest.</title>
        <authorList>
            <person name="Cucini C."/>
            <person name="Boschi S."/>
            <person name="Funari R."/>
            <person name="Cardaioli E."/>
            <person name="Iannotti N."/>
            <person name="Marturano G."/>
            <person name="Paoli F."/>
            <person name="Bruttini M."/>
            <person name="Carapelli A."/>
            <person name="Frati F."/>
            <person name="Nardi F."/>
        </authorList>
    </citation>
    <scope>NUCLEOTIDE SEQUENCE [LARGE SCALE GENOMIC DNA]</scope>
    <source>
        <strain evidence="1">DMR45628</strain>
    </source>
</reference>
<accession>A0AAW1LWN4</accession>
<gene>
    <name evidence="1" type="ORF">QE152_g9853</name>
</gene>
<dbReference type="EMBL" id="JASPKY010000086">
    <property type="protein sequence ID" value="KAK9738471.1"/>
    <property type="molecule type" value="Genomic_DNA"/>
</dbReference>
<dbReference type="Proteomes" id="UP001458880">
    <property type="component" value="Unassembled WGS sequence"/>
</dbReference>
<proteinExistence type="predicted"/>
<evidence type="ECO:0000313" key="1">
    <source>
        <dbReference type="EMBL" id="KAK9738471.1"/>
    </source>
</evidence>
<sequence length="68" mass="7926">MALIIRVICVKSKSNDLHEKIVSGFTCHPSKYPYLISVVIAVEPRRRPCMRDYQNESNMFKLLKCQIN</sequence>
<comment type="caution">
    <text evidence="1">The sequence shown here is derived from an EMBL/GenBank/DDBJ whole genome shotgun (WGS) entry which is preliminary data.</text>
</comment>
<protein>
    <submittedName>
        <fullName evidence="1">Uncharacterized protein</fullName>
    </submittedName>
</protein>